<evidence type="ECO:0000256" key="1">
    <source>
        <dbReference type="SAM" id="Phobius"/>
    </source>
</evidence>
<name>A0ABQ0UGL4_PSEAF</name>
<evidence type="ECO:0000313" key="3">
    <source>
        <dbReference type="Proteomes" id="UP000321189"/>
    </source>
</evidence>
<keyword evidence="1" id="KW-1133">Transmembrane helix</keyword>
<gene>
    <name evidence="2" type="ORF">PAT01_29090</name>
</gene>
<sequence>MSCSCEVKNLETAFKVKYRRLFFLIFLIIFGGWGSNYAKDKKIEELEAAIQKLDNSVQTIKSKNSFSSK</sequence>
<protein>
    <submittedName>
        <fullName evidence="2">Uncharacterized protein</fullName>
    </submittedName>
</protein>
<dbReference type="EMBL" id="BJUT01000039">
    <property type="protein sequence ID" value="GEK77605.1"/>
    <property type="molecule type" value="Genomic_DNA"/>
</dbReference>
<organism evidence="2 3">
    <name type="scientific">Pseudoalteromonas atlantica</name>
    <name type="common">Alteromonas atlantica</name>
    <dbReference type="NCBI Taxonomy" id="288"/>
    <lineage>
        <taxon>Bacteria</taxon>
        <taxon>Pseudomonadati</taxon>
        <taxon>Pseudomonadota</taxon>
        <taxon>Gammaproteobacteria</taxon>
        <taxon>Alteromonadales</taxon>
        <taxon>Pseudoalteromonadaceae</taxon>
        <taxon>Pseudoalteromonas</taxon>
    </lineage>
</organism>
<dbReference type="RefSeq" id="WP_154945711.1">
    <property type="nucleotide sequence ID" value="NZ_BJUT01000039.1"/>
</dbReference>
<evidence type="ECO:0000313" key="2">
    <source>
        <dbReference type="EMBL" id="GEK77605.1"/>
    </source>
</evidence>
<dbReference type="Proteomes" id="UP000321189">
    <property type="component" value="Unassembled WGS sequence"/>
</dbReference>
<feature type="transmembrane region" description="Helical" evidence="1">
    <location>
        <begin position="21"/>
        <end position="38"/>
    </location>
</feature>
<comment type="caution">
    <text evidence="2">The sequence shown here is derived from an EMBL/GenBank/DDBJ whole genome shotgun (WGS) entry which is preliminary data.</text>
</comment>
<accession>A0ABQ0UGL4</accession>
<keyword evidence="1" id="KW-0472">Membrane</keyword>
<reference evidence="2 3" key="1">
    <citation type="submission" date="2019-07" db="EMBL/GenBank/DDBJ databases">
        <title>Whole genome shotgun sequence of Pseudoalteromonas atlantica NBRC 103033.</title>
        <authorList>
            <person name="Hosoyama A."/>
            <person name="Uohara A."/>
            <person name="Ohji S."/>
            <person name="Ichikawa N."/>
        </authorList>
    </citation>
    <scope>NUCLEOTIDE SEQUENCE [LARGE SCALE GENOMIC DNA]</scope>
    <source>
        <strain evidence="2 3">NBRC 103033</strain>
    </source>
</reference>
<keyword evidence="3" id="KW-1185">Reference proteome</keyword>
<keyword evidence="1" id="KW-0812">Transmembrane</keyword>
<proteinExistence type="predicted"/>